<dbReference type="InterPro" id="IPR045173">
    <property type="entry name" value="Cdt1"/>
</dbReference>
<dbReference type="GO" id="GO:0000076">
    <property type="term" value="P:DNA replication checkpoint signaling"/>
    <property type="evidence" value="ECO:0007669"/>
    <property type="project" value="TreeGrafter"/>
</dbReference>
<feature type="region of interest" description="Disordered" evidence="3">
    <location>
        <begin position="1"/>
        <end position="108"/>
    </location>
</feature>
<dbReference type="Pfam" id="PF08839">
    <property type="entry name" value="CDT1"/>
    <property type="match status" value="1"/>
</dbReference>
<evidence type="ECO:0000313" key="5">
    <source>
        <dbReference type="EMBL" id="KVH94274.1"/>
    </source>
</evidence>
<dbReference type="STRING" id="59895.A0A103XPF2"/>
<dbReference type="SUPFAM" id="SSF46785">
    <property type="entry name" value="Winged helix' DNA-binding domain"/>
    <property type="match status" value="1"/>
</dbReference>
<dbReference type="CDD" id="cd08674">
    <property type="entry name" value="Cdt1_m"/>
    <property type="match status" value="1"/>
</dbReference>
<feature type="non-terminal residue" evidence="5">
    <location>
        <position position="581"/>
    </location>
</feature>
<dbReference type="SMART" id="SM01075">
    <property type="entry name" value="CDT1"/>
    <property type="match status" value="1"/>
</dbReference>
<dbReference type="Gramene" id="KVH94274">
    <property type="protein sequence ID" value="KVH94274"/>
    <property type="gene ID" value="Ccrd_003628"/>
</dbReference>
<feature type="compositionally biased region" description="Basic residues" evidence="3">
    <location>
        <begin position="52"/>
        <end position="63"/>
    </location>
</feature>
<evidence type="ECO:0000313" key="6">
    <source>
        <dbReference type="Proteomes" id="UP000243975"/>
    </source>
</evidence>
<dbReference type="PANTHER" id="PTHR28637:SF1">
    <property type="entry name" value="DNA REPLICATION FACTOR CDT1"/>
    <property type="match status" value="1"/>
</dbReference>
<dbReference type="GO" id="GO:0030174">
    <property type="term" value="P:regulation of DNA-templated DNA replication initiation"/>
    <property type="evidence" value="ECO:0007669"/>
    <property type="project" value="InterPro"/>
</dbReference>
<dbReference type="Gene3D" id="1.10.10.1420">
    <property type="entry name" value="DNA replication factor Cdt1, C-terminal WH domain"/>
    <property type="match status" value="1"/>
</dbReference>
<sequence>MDSTGVSPSAYESFKSKKVLRSSVSKQHSSDEAVAAPDQSPWSSKTPEKPTHAPRRPITRRQALRSVNQVREAAKKLQKSDLKPSVSSDSLTSSTQPIETPIAKPNTSKSLPEKYEVLDKFFNSLESSIRLLGLKGSMSTFTNISRTVESLTDRRFAYSHLAQLKFLLPEGIEIKRILVRDDRTSCMKPDLHVTLNFSIIQNDEKLKSDSGNIQMRKLFRARLVSFCKSNPEGDEVPEEQLPEPFNQLSRVVSLNPTENPNMVSVQGTTNAIAEPQPAVASHMSQSFKRRFSKRAPSPEIEATEQKSQELTPEIQVLPALKQVSDHSSTKVACVSNLASPVKWSAKLPETPIKSSDLEKKEDLSFMGAASIDGTPSKLISTPFSATPAQAARPPVRCFMSPDEDSIMSPTKLAPRKLTRRSSGRRSITFDTPVKNRTPHVERASSDDDLLDILPVDLLASVSPFDSLDLWMLFGFYMMNYITTYNLSFQIKEKERKAIEENDPAISQAKWRKQMIAGLPRLFDILLFFFQSIKRSVITKEELVHRIISNHLEIVDRREVDEQLRLLLELAPEWIYKKMSST</sequence>
<evidence type="ECO:0000256" key="1">
    <source>
        <dbReference type="ARBA" id="ARBA00008356"/>
    </source>
</evidence>
<dbReference type="Proteomes" id="UP000243975">
    <property type="component" value="Unassembled WGS sequence"/>
</dbReference>
<dbReference type="InterPro" id="IPR036390">
    <property type="entry name" value="WH_DNA-bd_sf"/>
</dbReference>
<dbReference type="GO" id="GO:0000278">
    <property type="term" value="P:mitotic cell cycle"/>
    <property type="evidence" value="ECO:0007669"/>
    <property type="project" value="TreeGrafter"/>
</dbReference>
<dbReference type="InterPro" id="IPR038090">
    <property type="entry name" value="Cdt1_C_WH_dom_sf"/>
</dbReference>
<evidence type="ECO:0000259" key="4">
    <source>
        <dbReference type="SMART" id="SM01075"/>
    </source>
</evidence>
<feature type="compositionally biased region" description="Basic and acidic residues" evidence="3">
    <location>
        <begin position="72"/>
        <end position="82"/>
    </location>
</feature>
<dbReference type="Pfam" id="PF16679">
    <property type="entry name" value="CDT1_C"/>
    <property type="match status" value="1"/>
</dbReference>
<proteinExistence type="inferred from homology"/>
<name>A0A103XPF2_CYNCS</name>
<dbReference type="InterPro" id="IPR014939">
    <property type="entry name" value="CDT1_Gemini-bd-like"/>
</dbReference>
<dbReference type="GO" id="GO:0003677">
    <property type="term" value="F:DNA binding"/>
    <property type="evidence" value="ECO:0007669"/>
    <property type="project" value="InterPro"/>
</dbReference>
<evidence type="ECO:0000256" key="3">
    <source>
        <dbReference type="SAM" id="MobiDB-lite"/>
    </source>
</evidence>
<accession>A0A103XPF2</accession>
<evidence type="ECO:0000256" key="2">
    <source>
        <dbReference type="ARBA" id="ARBA00023306"/>
    </source>
</evidence>
<dbReference type="GO" id="GO:0070182">
    <property type="term" value="F:DNA polymerase binding"/>
    <property type="evidence" value="ECO:0007669"/>
    <property type="project" value="TreeGrafter"/>
</dbReference>
<feature type="domain" description="CDT1 Geminin-binding" evidence="4">
    <location>
        <begin position="111"/>
        <end position="243"/>
    </location>
</feature>
<dbReference type="GO" id="GO:0005634">
    <property type="term" value="C:nucleus"/>
    <property type="evidence" value="ECO:0007669"/>
    <property type="project" value="TreeGrafter"/>
</dbReference>
<dbReference type="EMBL" id="LEKV01004559">
    <property type="protein sequence ID" value="KVH94274.1"/>
    <property type="molecule type" value="Genomic_DNA"/>
</dbReference>
<comment type="caution">
    <text evidence="5">The sequence shown here is derived from an EMBL/GenBank/DDBJ whole genome shotgun (WGS) entry which is preliminary data.</text>
</comment>
<dbReference type="OMA" id="LQPPKRC"/>
<dbReference type="AlphaFoldDB" id="A0A103XPF2"/>
<keyword evidence="2" id="KW-0131">Cell cycle</keyword>
<protein>
    <submittedName>
        <fullName evidence="5">CDT1 Geminin-binding domain-like protein</fullName>
    </submittedName>
</protein>
<dbReference type="PANTHER" id="PTHR28637">
    <property type="entry name" value="DNA REPLICATION FACTOR CDT1"/>
    <property type="match status" value="1"/>
</dbReference>
<keyword evidence="6" id="KW-1185">Reference proteome</keyword>
<comment type="similarity">
    <text evidence="1">Belongs to the Cdt1 family.</text>
</comment>
<feature type="compositionally biased region" description="Low complexity" evidence="3">
    <location>
        <begin position="85"/>
        <end position="94"/>
    </location>
</feature>
<organism evidence="5 6">
    <name type="scientific">Cynara cardunculus var. scolymus</name>
    <name type="common">Globe artichoke</name>
    <name type="synonym">Cynara scolymus</name>
    <dbReference type="NCBI Taxonomy" id="59895"/>
    <lineage>
        <taxon>Eukaryota</taxon>
        <taxon>Viridiplantae</taxon>
        <taxon>Streptophyta</taxon>
        <taxon>Embryophyta</taxon>
        <taxon>Tracheophyta</taxon>
        <taxon>Spermatophyta</taxon>
        <taxon>Magnoliopsida</taxon>
        <taxon>eudicotyledons</taxon>
        <taxon>Gunneridae</taxon>
        <taxon>Pentapetalae</taxon>
        <taxon>asterids</taxon>
        <taxon>campanulids</taxon>
        <taxon>Asterales</taxon>
        <taxon>Asteraceae</taxon>
        <taxon>Carduoideae</taxon>
        <taxon>Cardueae</taxon>
        <taxon>Carduinae</taxon>
        <taxon>Cynara</taxon>
    </lineage>
</organism>
<gene>
    <name evidence="5" type="ORF">Ccrd_003628</name>
</gene>
<reference evidence="5 6" key="1">
    <citation type="journal article" date="2016" name="Sci. Rep.">
        <title>The genome sequence of the outbreeding globe artichoke constructed de novo incorporating a phase-aware low-pass sequencing strategy of F1 progeny.</title>
        <authorList>
            <person name="Scaglione D."/>
            <person name="Reyes-Chin-Wo S."/>
            <person name="Acquadro A."/>
            <person name="Froenicke L."/>
            <person name="Portis E."/>
            <person name="Beitel C."/>
            <person name="Tirone M."/>
            <person name="Mauro R."/>
            <person name="Lo Monaco A."/>
            <person name="Mauromicale G."/>
            <person name="Faccioli P."/>
            <person name="Cattivelli L."/>
            <person name="Rieseberg L."/>
            <person name="Michelmore R."/>
            <person name="Lanteri S."/>
        </authorList>
    </citation>
    <scope>NUCLEOTIDE SEQUENCE [LARGE SCALE GENOMIC DNA]</scope>
    <source>
        <strain evidence="5">2C</strain>
    </source>
</reference>
<dbReference type="GO" id="GO:0071163">
    <property type="term" value="P:DNA replication preinitiation complex assembly"/>
    <property type="evidence" value="ECO:0007669"/>
    <property type="project" value="InterPro"/>
</dbReference>
<dbReference type="CDD" id="cd08767">
    <property type="entry name" value="Cdt1_c"/>
    <property type="match status" value="1"/>
</dbReference>
<dbReference type="InterPro" id="IPR032054">
    <property type="entry name" value="Cdt1_C"/>
</dbReference>